<proteinExistence type="predicted"/>
<dbReference type="AlphaFoldDB" id="A0A286HM95"/>
<sequence length="105" mass="11712">MTGSTSRAIKRDRTRVRAKIDCMGQKTTGAVVDLSQQGICLQIDGRIPMARGDKIHVETEEMGLLIGTIRWMRGSRIGAALVLTSNNRAKVESYYKMFLDNRQPA</sequence>
<reference evidence="3" key="1">
    <citation type="submission" date="2017-08" db="EMBL/GenBank/DDBJ databases">
        <authorList>
            <person name="Varghese N."/>
            <person name="Submissions S."/>
        </authorList>
    </citation>
    <scope>NUCLEOTIDE SEQUENCE [LARGE SCALE GENOMIC DNA]</scope>
    <source>
        <strain evidence="3">KCTC 23107</strain>
    </source>
</reference>
<evidence type="ECO:0000259" key="1">
    <source>
        <dbReference type="Pfam" id="PF07238"/>
    </source>
</evidence>
<accession>A0A286HM95</accession>
<dbReference type="Pfam" id="PF07238">
    <property type="entry name" value="PilZ"/>
    <property type="match status" value="1"/>
</dbReference>
<keyword evidence="3" id="KW-1185">Reference proteome</keyword>
<name>A0A286HM95_9HYPH</name>
<gene>
    <name evidence="2" type="ORF">SAMN05877838_0147</name>
</gene>
<dbReference type="GO" id="GO:0035438">
    <property type="term" value="F:cyclic-di-GMP binding"/>
    <property type="evidence" value="ECO:0007669"/>
    <property type="project" value="InterPro"/>
</dbReference>
<organism evidence="2 3">
    <name type="scientific">Hoeflea halophila</name>
    <dbReference type="NCBI Taxonomy" id="714899"/>
    <lineage>
        <taxon>Bacteria</taxon>
        <taxon>Pseudomonadati</taxon>
        <taxon>Pseudomonadota</taxon>
        <taxon>Alphaproteobacteria</taxon>
        <taxon>Hyphomicrobiales</taxon>
        <taxon>Rhizobiaceae</taxon>
        <taxon>Hoeflea</taxon>
    </lineage>
</organism>
<dbReference type="InterPro" id="IPR009875">
    <property type="entry name" value="PilZ_domain"/>
</dbReference>
<dbReference type="SUPFAM" id="SSF141371">
    <property type="entry name" value="PilZ domain-like"/>
    <property type="match status" value="1"/>
</dbReference>
<evidence type="ECO:0000313" key="3">
    <source>
        <dbReference type="Proteomes" id="UP000219465"/>
    </source>
</evidence>
<dbReference type="RefSeq" id="WP_179758899.1">
    <property type="nucleotide sequence ID" value="NZ_OCPC01000001.1"/>
</dbReference>
<dbReference type="EMBL" id="OCPC01000001">
    <property type="protein sequence ID" value="SOE08429.1"/>
    <property type="molecule type" value="Genomic_DNA"/>
</dbReference>
<feature type="domain" description="PilZ" evidence="1">
    <location>
        <begin position="7"/>
        <end position="94"/>
    </location>
</feature>
<dbReference type="Proteomes" id="UP000219465">
    <property type="component" value="Unassembled WGS sequence"/>
</dbReference>
<evidence type="ECO:0000313" key="2">
    <source>
        <dbReference type="EMBL" id="SOE08429.1"/>
    </source>
</evidence>
<protein>
    <submittedName>
        <fullName evidence="2">PilZ domain-containing protein</fullName>
    </submittedName>
</protein>